<dbReference type="GO" id="GO:0032259">
    <property type="term" value="P:methylation"/>
    <property type="evidence" value="ECO:0007669"/>
    <property type="project" value="UniProtKB-KW"/>
</dbReference>
<dbReference type="EMBL" id="MAOI01000101">
    <property type="protein sequence ID" value="OJD75706.1"/>
    <property type="molecule type" value="Genomic_DNA"/>
</dbReference>
<evidence type="ECO:0000259" key="1">
    <source>
        <dbReference type="Pfam" id="PF13649"/>
    </source>
</evidence>
<sequence>MYTYYSNRASEYEAVYNREDPVRQAEQKMLEQKLKDICIGRKVLEVACGTGYWTKYVTDVAAHITAIDYSDEVLAIAKEKELSKEKVTFQKGDAFKLEQMKDIFQGAYANFWFSHIKKEEITSFLIQFHHVLEKGAIVCFADNLYNEGIGGELIRKDGDINTYKIRTLSTGERYEIIKNYYTQEELQSILEPFALDLNFHIGECFWWVTYKVK</sequence>
<dbReference type="SUPFAM" id="SSF53335">
    <property type="entry name" value="S-adenosyl-L-methionine-dependent methyltransferases"/>
    <property type="match status" value="1"/>
</dbReference>
<dbReference type="InterPro" id="IPR029063">
    <property type="entry name" value="SAM-dependent_MTases_sf"/>
</dbReference>
<gene>
    <name evidence="2" type="ORF">BAU28_04395</name>
</gene>
<accession>A0A1J9UG26</accession>
<comment type="caution">
    <text evidence="2">The sequence shown here is derived from an EMBL/GenBank/DDBJ whole genome shotgun (WGS) entry which is preliminary data.</text>
</comment>
<protein>
    <submittedName>
        <fullName evidence="2">SAM-dependent methyltransferase</fullName>
    </submittedName>
</protein>
<name>A0A1J9UG26_9BACI</name>
<keyword evidence="2" id="KW-0808">Transferase</keyword>
<dbReference type="Proteomes" id="UP000182788">
    <property type="component" value="Unassembled WGS sequence"/>
</dbReference>
<proteinExistence type="predicted"/>
<evidence type="ECO:0000313" key="3">
    <source>
        <dbReference type="Proteomes" id="UP000182788"/>
    </source>
</evidence>
<dbReference type="CDD" id="cd02440">
    <property type="entry name" value="AdoMet_MTases"/>
    <property type="match status" value="1"/>
</dbReference>
<keyword evidence="2" id="KW-0489">Methyltransferase</keyword>
<dbReference type="Pfam" id="PF13649">
    <property type="entry name" value="Methyltransf_25"/>
    <property type="match status" value="1"/>
</dbReference>
<dbReference type="GeneID" id="87593983"/>
<dbReference type="InterPro" id="IPR041698">
    <property type="entry name" value="Methyltransf_25"/>
</dbReference>
<dbReference type="Gene3D" id="3.40.50.150">
    <property type="entry name" value="Vaccinia Virus protein VP39"/>
    <property type="match status" value="1"/>
</dbReference>
<dbReference type="PANTHER" id="PTHR43591">
    <property type="entry name" value="METHYLTRANSFERASE"/>
    <property type="match status" value="1"/>
</dbReference>
<dbReference type="RefSeq" id="WP_071719972.1">
    <property type="nucleotide sequence ID" value="NZ_CBCSHB010000001.1"/>
</dbReference>
<dbReference type="GO" id="GO:0008168">
    <property type="term" value="F:methyltransferase activity"/>
    <property type="evidence" value="ECO:0007669"/>
    <property type="project" value="UniProtKB-KW"/>
</dbReference>
<evidence type="ECO:0000313" key="2">
    <source>
        <dbReference type="EMBL" id="OJD75706.1"/>
    </source>
</evidence>
<dbReference type="AlphaFoldDB" id="A0A1J9UG26"/>
<reference evidence="2 3" key="1">
    <citation type="submission" date="2016-06" db="EMBL/GenBank/DDBJ databases">
        <title>First insights into the genetic diversity and population structure of in the Bacillus cereus group bacteria from diverse marine environments.</title>
        <authorList>
            <person name="Liu Y."/>
            <person name="Lai Q."/>
            <person name="Shao Z."/>
        </authorList>
    </citation>
    <scope>NUCLEOTIDE SEQUENCE [LARGE SCALE GENOMIC DNA]</scope>
    <source>
        <strain evidence="2 3">NH24A2</strain>
    </source>
</reference>
<organism evidence="2 3">
    <name type="scientific">Bacillus paramycoides</name>
    <dbReference type="NCBI Taxonomy" id="2026194"/>
    <lineage>
        <taxon>Bacteria</taxon>
        <taxon>Bacillati</taxon>
        <taxon>Bacillota</taxon>
        <taxon>Bacilli</taxon>
        <taxon>Bacillales</taxon>
        <taxon>Bacillaceae</taxon>
        <taxon>Bacillus</taxon>
        <taxon>Bacillus cereus group</taxon>
    </lineage>
</organism>
<feature type="domain" description="Methyltransferase" evidence="1">
    <location>
        <begin position="43"/>
        <end position="135"/>
    </location>
</feature>